<feature type="compositionally biased region" description="Low complexity" evidence="2">
    <location>
        <begin position="518"/>
        <end position="528"/>
    </location>
</feature>
<evidence type="ECO:0000313" key="4">
    <source>
        <dbReference type="Proteomes" id="UP000799324"/>
    </source>
</evidence>
<dbReference type="AlphaFoldDB" id="A0A6A6TSE9"/>
<dbReference type="Proteomes" id="UP000799324">
    <property type="component" value="Unassembled WGS sequence"/>
</dbReference>
<keyword evidence="4" id="KW-1185">Reference proteome</keyword>
<organism evidence="3 4">
    <name type="scientific">Lophiostoma macrostomum CBS 122681</name>
    <dbReference type="NCBI Taxonomy" id="1314788"/>
    <lineage>
        <taxon>Eukaryota</taxon>
        <taxon>Fungi</taxon>
        <taxon>Dikarya</taxon>
        <taxon>Ascomycota</taxon>
        <taxon>Pezizomycotina</taxon>
        <taxon>Dothideomycetes</taxon>
        <taxon>Pleosporomycetidae</taxon>
        <taxon>Pleosporales</taxon>
        <taxon>Lophiostomataceae</taxon>
        <taxon>Lophiostoma</taxon>
    </lineage>
</organism>
<comment type="similarity">
    <text evidence="1">Belongs to the TCP11 family.</text>
</comment>
<evidence type="ECO:0008006" key="5">
    <source>
        <dbReference type="Google" id="ProtNLM"/>
    </source>
</evidence>
<feature type="compositionally biased region" description="Pro residues" evidence="2">
    <location>
        <begin position="529"/>
        <end position="542"/>
    </location>
</feature>
<feature type="region of interest" description="Disordered" evidence="2">
    <location>
        <begin position="508"/>
        <end position="577"/>
    </location>
</feature>
<proteinExistence type="inferred from homology"/>
<dbReference type="PANTHER" id="PTHR12832:SF11">
    <property type="entry name" value="LD23868P"/>
    <property type="match status" value="1"/>
</dbReference>
<name>A0A6A6TSE9_9PLEO</name>
<dbReference type="PANTHER" id="PTHR12832">
    <property type="entry name" value="TESTIS-SPECIFIC PROTEIN PBS13 T-COMPLEX 11"/>
    <property type="match status" value="1"/>
</dbReference>
<reference evidence="3" key="1">
    <citation type="journal article" date="2020" name="Stud. Mycol.">
        <title>101 Dothideomycetes genomes: a test case for predicting lifestyles and emergence of pathogens.</title>
        <authorList>
            <person name="Haridas S."/>
            <person name="Albert R."/>
            <person name="Binder M."/>
            <person name="Bloem J."/>
            <person name="Labutti K."/>
            <person name="Salamov A."/>
            <person name="Andreopoulos B."/>
            <person name="Baker S."/>
            <person name="Barry K."/>
            <person name="Bills G."/>
            <person name="Bluhm B."/>
            <person name="Cannon C."/>
            <person name="Castanera R."/>
            <person name="Culley D."/>
            <person name="Daum C."/>
            <person name="Ezra D."/>
            <person name="Gonzalez J."/>
            <person name="Henrissat B."/>
            <person name="Kuo A."/>
            <person name="Liang C."/>
            <person name="Lipzen A."/>
            <person name="Lutzoni F."/>
            <person name="Magnuson J."/>
            <person name="Mondo S."/>
            <person name="Nolan M."/>
            <person name="Ohm R."/>
            <person name="Pangilinan J."/>
            <person name="Park H.-J."/>
            <person name="Ramirez L."/>
            <person name="Alfaro M."/>
            <person name="Sun H."/>
            <person name="Tritt A."/>
            <person name="Yoshinaga Y."/>
            <person name="Zwiers L.-H."/>
            <person name="Turgeon B."/>
            <person name="Goodwin S."/>
            <person name="Spatafora J."/>
            <person name="Crous P."/>
            <person name="Grigoriev I."/>
        </authorList>
    </citation>
    <scope>NUCLEOTIDE SEQUENCE</scope>
    <source>
        <strain evidence="3">CBS 122681</strain>
    </source>
</reference>
<dbReference type="OrthoDB" id="276323at2759"/>
<accession>A0A6A6TSE9</accession>
<gene>
    <name evidence="3" type="ORF">K491DRAFT_700520</name>
</gene>
<evidence type="ECO:0000313" key="3">
    <source>
        <dbReference type="EMBL" id="KAF2662231.1"/>
    </source>
</evidence>
<dbReference type="GO" id="GO:0010737">
    <property type="term" value="P:protein kinase A signaling"/>
    <property type="evidence" value="ECO:0007669"/>
    <property type="project" value="TreeGrafter"/>
</dbReference>
<evidence type="ECO:0000256" key="2">
    <source>
        <dbReference type="SAM" id="MobiDB-lite"/>
    </source>
</evidence>
<evidence type="ECO:0000256" key="1">
    <source>
        <dbReference type="ARBA" id="ARBA00010954"/>
    </source>
</evidence>
<dbReference type="EMBL" id="MU004290">
    <property type="protein sequence ID" value="KAF2662231.1"/>
    <property type="molecule type" value="Genomic_DNA"/>
</dbReference>
<sequence>MDPATEREELARAFLEASDFPPVTKDSLGELDIQSIIYNPKLRHDINYDRDLSFRPNLDGTRGQQKHAAARTYWLALKAELILYARYFQGTPPLPRSTRTVQCMQRRIPKMFETLREVLKSLVPARDHGRVDEHLDVPKLMQEIERGVCDLLRLSESIAHLLKEHCAPMRDVWVDEMVGFMRNSMETKDTGKLAKGYTEGLSHLLGILEAMKLDVANHQIRNLKTLLIEDSVNFERHYHLDRIVNRRSRVNVEASHQWFESALTNYQQICMPRKRNMMLLQLEVFVRVTISALFSKGPLNLPDTFYMDQDRLLVLQTEIEDLVCFEMCFVMLDQLVRGFGNHESTSPGSRQVLRSSLDALLSQSADRGLAQWMKNSEAISDELVRQARIFSSCPPTHDLDLLQRANTYLRSMLKERFYSHAADLESYVVLQVLALVNRHIYSPPMELFNSLVPATISHSSTPPPLFGPTNTLHSQPAPFSDISNRITHILLLHWRIWGPIAYVQDEQDHNSTTEVLQPRSSSTTTTSSSPPPPPRVLPPPPAGTNLDPAVVTSMKAGEPPDNGQEALEFAHRPPSYQ</sequence>
<dbReference type="InterPro" id="IPR008862">
    <property type="entry name" value="Tcp11"/>
</dbReference>
<dbReference type="Pfam" id="PF05794">
    <property type="entry name" value="Tcp11"/>
    <property type="match status" value="1"/>
</dbReference>
<protein>
    <recommendedName>
        <fullName evidence="5">Tcp11-domain-containing protein</fullName>
    </recommendedName>
</protein>